<comment type="cofactor">
    <cofactor evidence="1">
        <name>Fe(2+)</name>
        <dbReference type="ChEBI" id="CHEBI:29033"/>
    </cofactor>
</comment>
<evidence type="ECO:0000256" key="2">
    <source>
        <dbReference type="ARBA" id="ARBA00004123"/>
    </source>
</evidence>
<reference evidence="8" key="1">
    <citation type="submission" date="2021-12" db="EMBL/GenBank/DDBJ databases">
        <authorList>
            <person name="King R."/>
        </authorList>
    </citation>
    <scope>NUCLEOTIDE SEQUENCE</scope>
</reference>
<dbReference type="InterPro" id="IPR041667">
    <property type="entry name" value="Cupin_8"/>
</dbReference>
<keyword evidence="9" id="KW-1185">Reference proteome</keyword>
<keyword evidence="4" id="KW-0560">Oxidoreductase</keyword>
<dbReference type="SMART" id="SM00558">
    <property type="entry name" value="JmjC"/>
    <property type="match status" value="1"/>
</dbReference>
<dbReference type="SUPFAM" id="SSF51197">
    <property type="entry name" value="Clavaminate synthase-like"/>
    <property type="match status" value="1"/>
</dbReference>
<dbReference type="Pfam" id="PF13621">
    <property type="entry name" value="Cupin_8"/>
    <property type="match status" value="1"/>
</dbReference>
<evidence type="ECO:0000256" key="3">
    <source>
        <dbReference type="ARBA" id="ARBA00022723"/>
    </source>
</evidence>
<gene>
    <name evidence="8" type="ORF">BEMITA_LOCUS5380</name>
</gene>
<dbReference type="Proteomes" id="UP001152759">
    <property type="component" value="Chromosome 3"/>
</dbReference>
<proteinExistence type="predicted"/>
<evidence type="ECO:0000313" key="9">
    <source>
        <dbReference type="Proteomes" id="UP001152759"/>
    </source>
</evidence>
<accession>A0A9P0F352</accession>
<dbReference type="EMBL" id="OU963864">
    <property type="protein sequence ID" value="CAH0386230.1"/>
    <property type="molecule type" value="Genomic_DNA"/>
</dbReference>
<dbReference type="GO" id="GO:0046872">
    <property type="term" value="F:metal ion binding"/>
    <property type="evidence" value="ECO:0007669"/>
    <property type="project" value="UniProtKB-KW"/>
</dbReference>
<keyword evidence="6" id="KW-0539">Nucleus</keyword>
<dbReference type="GO" id="GO:0005634">
    <property type="term" value="C:nucleus"/>
    <property type="evidence" value="ECO:0007669"/>
    <property type="project" value="UniProtKB-SubCell"/>
</dbReference>
<dbReference type="PANTHER" id="PTHR12461">
    <property type="entry name" value="HYPOXIA-INDUCIBLE FACTOR 1 ALPHA INHIBITOR-RELATED"/>
    <property type="match status" value="1"/>
</dbReference>
<evidence type="ECO:0000259" key="7">
    <source>
        <dbReference type="PROSITE" id="PS51184"/>
    </source>
</evidence>
<protein>
    <recommendedName>
        <fullName evidence="7">JmjC domain-containing protein</fullName>
    </recommendedName>
</protein>
<name>A0A9P0F352_BEMTA</name>
<evidence type="ECO:0000256" key="5">
    <source>
        <dbReference type="ARBA" id="ARBA00023004"/>
    </source>
</evidence>
<dbReference type="GO" id="GO:0051864">
    <property type="term" value="F:histone H3K36 demethylase activity"/>
    <property type="evidence" value="ECO:0007669"/>
    <property type="project" value="TreeGrafter"/>
</dbReference>
<evidence type="ECO:0000256" key="1">
    <source>
        <dbReference type="ARBA" id="ARBA00001954"/>
    </source>
</evidence>
<keyword evidence="3" id="KW-0479">Metal-binding</keyword>
<keyword evidence="5" id="KW-0408">Iron</keyword>
<sequence>MGDVNLRTLNVHLRKFLPKHLDFPSDVSEGAVLLLQECLNALHHSEFDRGGSTIIKLQSVIDFTWERLNSGHWRDVPFSQRKMYAAASLLKSIAIVNSLSSVEDEKDIKGPLQNSLKSADMGLLLGADFREELTNIAHILSSTLHTDSSNQSPQAISIEKEAGSFNPTNQIHYNELTVLECPSMEFFHFHHFKPRIPVKISGCMSHWPALKKWRDVSYFQQLAGSRTVPVELGSNYLESNWSQSLMTLSTFIDKYINCESSSPISENATPTIGYLAQHQLFDQIPELKKDIFEPEYCCLMENPDIDPEGTDVNAWFGPKGTVSPLHYDPKHNLLCQVVGTKQVVLFSPEDSSNVYPHEGTLVSNSAMVDPENPDFEKFPKFQEATGYTCLLKAGEMLYIPPKWWHHVRSLSTSFSVSFWWM</sequence>
<dbReference type="PANTHER" id="PTHR12461:SF106">
    <property type="entry name" value="BIFUNCTIONAL PEPTIDASE AND ARGINYL-HYDROXYLASE JMJD5"/>
    <property type="match status" value="1"/>
</dbReference>
<dbReference type="AlphaFoldDB" id="A0A9P0F352"/>
<dbReference type="InterPro" id="IPR003347">
    <property type="entry name" value="JmjC_dom"/>
</dbReference>
<evidence type="ECO:0000313" key="8">
    <source>
        <dbReference type="EMBL" id="CAH0386230.1"/>
    </source>
</evidence>
<evidence type="ECO:0000256" key="4">
    <source>
        <dbReference type="ARBA" id="ARBA00023002"/>
    </source>
</evidence>
<evidence type="ECO:0000256" key="6">
    <source>
        <dbReference type="ARBA" id="ARBA00023242"/>
    </source>
</evidence>
<dbReference type="Gene3D" id="2.60.120.650">
    <property type="entry name" value="Cupin"/>
    <property type="match status" value="1"/>
</dbReference>
<feature type="domain" description="JmjC" evidence="7">
    <location>
        <begin position="273"/>
        <end position="421"/>
    </location>
</feature>
<organism evidence="8 9">
    <name type="scientific">Bemisia tabaci</name>
    <name type="common">Sweetpotato whitefly</name>
    <name type="synonym">Aleurodes tabaci</name>
    <dbReference type="NCBI Taxonomy" id="7038"/>
    <lineage>
        <taxon>Eukaryota</taxon>
        <taxon>Metazoa</taxon>
        <taxon>Ecdysozoa</taxon>
        <taxon>Arthropoda</taxon>
        <taxon>Hexapoda</taxon>
        <taxon>Insecta</taxon>
        <taxon>Pterygota</taxon>
        <taxon>Neoptera</taxon>
        <taxon>Paraneoptera</taxon>
        <taxon>Hemiptera</taxon>
        <taxon>Sternorrhyncha</taxon>
        <taxon>Aleyrodoidea</taxon>
        <taxon>Aleyrodidae</taxon>
        <taxon>Aleyrodinae</taxon>
        <taxon>Bemisia</taxon>
    </lineage>
</organism>
<comment type="subcellular location">
    <subcellularLocation>
        <location evidence="2">Nucleus</location>
    </subcellularLocation>
</comment>
<dbReference type="PROSITE" id="PS51184">
    <property type="entry name" value="JMJC"/>
    <property type="match status" value="1"/>
</dbReference>